<dbReference type="Proteomes" id="UP001652660">
    <property type="component" value="Chromosome 7e"/>
</dbReference>
<organism evidence="7 8">
    <name type="scientific">Coffea arabica</name>
    <name type="common">Arabian coffee</name>
    <dbReference type="NCBI Taxonomy" id="13443"/>
    <lineage>
        <taxon>Eukaryota</taxon>
        <taxon>Viridiplantae</taxon>
        <taxon>Streptophyta</taxon>
        <taxon>Embryophyta</taxon>
        <taxon>Tracheophyta</taxon>
        <taxon>Spermatophyta</taxon>
        <taxon>Magnoliopsida</taxon>
        <taxon>eudicotyledons</taxon>
        <taxon>Gunneridae</taxon>
        <taxon>Pentapetalae</taxon>
        <taxon>asterids</taxon>
        <taxon>lamiids</taxon>
        <taxon>Gentianales</taxon>
        <taxon>Rubiaceae</taxon>
        <taxon>Ixoroideae</taxon>
        <taxon>Gardenieae complex</taxon>
        <taxon>Bertiereae - Coffeeae clade</taxon>
        <taxon>Coffeeae</taxon>
        <taxon>Coffea</taxon>
    </lineage>
</organism>
<dbReference type="InterPro" id="IPR011992">
    <property type="entry name" value="EF-hand-dom_pair"/>
</dbReference>
<dbReference type="PRINTS" id="PR01697">
    <property type="entry name" value="PARVALBUMIN"/>
</dbReference>
<keyword evidence="3" id="KW-0106">Calcium</keyword>
<feature type="transmembrane region" description="Helical" evidence="5">
    <location>
        <begin position="20"/>
        <end position="39"/>
    </location>
</feature>
<dbReference type="SUPFAM" id="SSF47473">
    <property type="entry name" value="EF-hand"/>
    <property type="match status" value="1"/>
</dbReference>
<dbReference type="CDD" id="cd00051">
    <property type="entry name" value="EFh"/>
    <property type="match status" value="1"/>
</dbReference>
<evidence type="ECO:0000256" key="3">
    <source>
        <dbReference type="ARBA" id="ARBA00022837"/>
    </source>
</evidence>
<feature type="compositionally biased region" description="Low complexity" evidence="4">
    <location>
        <begin position="58"/>
        <end position="73"/>
    </location>
</feature>
<name>A0ABM4V9Y0_COFAR</name>
<proteinExistence type="predicted"/>
<dbReference type="SMART" id="SM00054">
    <property type="entry name" value="EFh"/>
    <property type="match status" value="2"/>
</dbReference>
<keyword evidence="2" id="KW-0677">Repeat</keyword>
<dbReference type="Gene3D" id="1.10.238.10">
    <property type="entry name" value="EF-hand"/>
    <property type="match status" value="1"/>
</dbReference>
<evidence type="ECO:0000313" key="8">
    <source>
        <dbReference type="RefSeq" id="XP_071916351.1"/>
    </source>
</evidence>
<evidence type="ECO:0000313" key="7">
    <source>
        <dbReference type="Proteomes" id="UP001652660"/>
    </source>
</evidence>
<dbReference type="InterPro" id="IPR039647">
    <property type="entry name" value="EF_hand_pair_protein_CML-like"/>
</dbReference>
<feature type="domain" description="EF-hand" evidence="6">
    <location>
        <begin position="191"/>
        <end position="225"/>
    </location>
</feature>
<gene>
    <name evidence="8" type="primary">LOC140011429</name>
</gene>
<keyword evidence="5" id="KW-0472">Membrane</keyword>
<dbReference type="GeneID" id="140011429"/>
<reference evidence="8" key="1">
    <citation type="submission" date="2025-08" db="UniProtKB">
        <authorList>
            <consortium name="RefSeq"/>
        </authorList>
    </citation>
    <scope>IDENTIFICATION</scope>
    <source>
        <tissue evidence="8">Leaves</tissue>
    </source>
</reference>
<dbReference type="Pfam" id="PF13499">
    <property type="entry name" value="EF-hand_7"/>
    <property type="match status" value="1"/>
</dbReference>
<protein>
    <submittedName>
        <fullName evidence="8">Probable calcium-binding protein CML46</fullName>
    </submittedName>
</protein>
<dbReference type="PANTHER" id="PTHR10891">
    <property type="entry name" value="EF-HAND CALCIUM-BINDING DOMAIN CONTAINING PROTEIN"/>
    <property type="match status" value="1"/>
</dbReference>
<evidence type="ECO:0000256" key="5">
    <source>
        <dbReference type="SAM" id="Phobius"/>
    </source>
</evidence>
<dbReference type="PROSITE" id="PS00018">
    <property type="entry name" value="EF_HAND_1"/>
    <property type="match status" value="2"/>
</dbReference>
<feature type="domain" description="EF-hand" evidence="6">
    <location>
        <begin position="153"/>
        <end position="188"/>
    </location>
</feature>
<feature type="region of interest" description="Disordered" evidence="4">
    <location>
        <begin position="58"/>
        <end position="88"/>
    </location>
</feature>
<sequence length="225" mass="25591">MSLHSGLNHLPIEHMSLDNTIPLLVLVLGFLQVCMYIILDWDGKIYSFFLGSRSSTSSIQEQSSDGLKNSGVVGEEKKKKKKQKKNQVSEFLVKQQQPGFKVDKHDESVCGEDVKLVFTSLGLLGHHDHDGARIVEERLNCNDLFNLFEEKEPSEDEVKATFDVFDQNKDGFIDANELQRLLCALGLREGSELENCRRMIRAVDEDGDDKIDFIEFVKFLENSFC</sequence>
<dbReference type="InterPro" id="IPR018247">
    <property type="entry name" value="EF_Hand_1_Ca_BS"/>
</dbReference>
<evidence type="ECO:0000256" key="2">
    <source>
        <dbReference type="ARBA" id="ARBA00022737"/>
    </source>
</evidence>
<keyword evidence="5" id="KW-0812">Transmembrane</keyword>
<keyword evidence="5" id="KW-1133">Transmembrane helix</keyword>
<keyword evidence="7" id="KW-1185">Reference proteome</keyword>
<accession>A0ABM4V9Y0</accession>
<evidence type="ECO:0000256" key="1">
    <source>
        <dbReference type="ARBA" id="ARBA00022723"/>
    </source>
</evidence>
<dbReference type="RefSeq" id="XP_071916351.1">
    <property type="nucleotide sequence ID" value="XM_072060250.1"/>
</dbReference>
<evidence type="ECO:0000256" key="4">
    <source>
        <dbReference type="SAM" id="MobiDB-lite"/>
    </source>
</evidence>
<keyword evidence="1" id="KW-0479">Metal-binding</keyword>
<dbReference type="InterPro" id="IPR002048">
    <property type="entry name" value="EF_hand_dom"/>
</dbReference>
<dbReference type="PROSITE" id="PS50222">
    <property type="entry name" value="EF_HAND_2"/>
    <property type="match status" value="2"/>
</dbReference>
<evidence type="ECO:0000259" key="6">
    <source>
        <dbReference type="PROSITE" id="PS50222"/>
    </source>
</evidence>